<evidence type="ECO:0000313" key="3">
    <source>
        <dbReference type="Proteomes" id="UP000219435"/>
    </source>
</evidence>
<sequence length="151" mass="16634">MTSADPAYQVLLQVRPLYQASERAVSDALRGTDLTVPLRAVLELVLHRGAATVPQVALEFGVTRQSIQALVDAGAALGLLRFEDNPRHRRSRLVTATEHGEQTFAEVHRRELANLDRVAADLDADDLARCARVLAVLTDRLRQIPATEEHP</sequence>
<organism evidence="2 3">
    <name type="scientific">Blastococcus aggregatus</name>
    <dbReference type="NCBI Taxonomy" id="38502"/>
    <lineage>
        <taxon>Bacteria</taxon>
        <taxon>Bacillati</taxon>
        <taxon>Actinomycetota</taxon>
        <taxon>Actinomycetes</taxon>
        <taxon>Geodermatophilales</taxon>
        <taxon>Geodermatophilaceae</taxon>
        <taxon>Blastococcus</taxon>
    </lineage>
</organism>
<dbReference type="InterPro" id="IPR039422">
    <property type="entry name" value="MarR/SlyA-like"/>
</dbReference>
<protein>
    <submittedName>
        <fullName evidence="2">Transcriptional regulator, MarR family</fullName>
    </submittedName>
</protein>
<dbReference type="GO" id="GO:0006950">
    <property type="term" value="P:response to stress"/>
    <property type="evidence" value="ECO:0007669"/>
    <property type="project" value="TreeGrafter"/>
</dbReference>
<dbReference type="InterPro" id="IPR036390">
    <property type="entry name" value="WH_DNA-bd_sf"/>
</dbReference>
<accession>A0A285V5K1</accession>
<gene>
    <name evidence="2" type="ORF">SAMN05660748_2072</name>
</gene>
<dbReference type="SUPFAM" id="SSF46785">
    <property type="entry name" value="Winged helix' DNA-binding domain"/>
    <property type="match status" value="1"/>
</dbReference>
<feature type="domain" description="HTH marR-type" evidence="1">
    <location>
        <begin position="27"/>
        <end position="127"/>
    </location>
</feature>
<dbReference type="EMBL" id="OBQI01000003">
    <property type="protein sequence ID" value="SOC49350.1"/>
    <property type="molecule type" value="Genomic_DNA"/>
</dbReference>
<dbReference type="Gene3D" id="1.10.10.10">
    <property type="entry name" value="Winged helix-like DNA-binding domain superfamily/Winged helix DNA-binding domain"/>
    <property type="match status" value="1"/>
</dbReference>
<dbReference type="InterPro" id="IPR000835">
    <property type="entry name" value="HTH_MarR-typ"/>
</dbReference>
<proteinExistence type="predicted"/>
<dbReference type="PANTHER" id="PTHR33164">
    <property type="entry name" value="TRANSCRIPTIONAL REGULATOR, MARR FAMILY"/>
    <property type="match status" value="1"/>
</dbReference>
<evidence type="ECO:0000259" key="1">
    <source>
        <dbReference type="SMART" id="SM00347"/>
    </source>
</evidence>
<dbReference type="GO" id="GO:0003700">
    <property type="term" value="F:DNA-binding transcription factor activity"/>
    <property type="evidence" value="ECO:0007669"/>
    <property type="project" value="InterPro"/>
</dbReference>
<keyword evidence="3" id="KW-1185">Reference proteome</keyword>
<dbReference type="AlphaFoldDB" id="A0A285V5K1"/>
<evidence type="ECO:0000313" key="2">
    <source>
        <dbReference type="EMBL" id="SOC49350.1"/>
    </source>
</evidence>
<dbReference type="Pfam" id="PF12802">
    <property type="entry name" value="MarR_2"/>
    <property type="match status" value="1"/>
</dbReference>
<name>A0A285V5K1_9ACTN</name>
<dbReference type="Proteomes" id="UP000219435">
    <property type="component" value="Unassembled WGS sequence"/>
</dbReference>
<dbReference type="SMART" id="SM00347">
    <property type="entry name" value="HTH_MARR"/>
    <property type="match status" value="1"/>
</dbReference>
<dbReference type="InterPro" id="IPR036388">
    <property type="entry name" value="WH-like_DNA-bd_sf"/>
</dbReference>
<reference evidence="3" key="1">
    <citation type="submission" date="2017-08" db="EMBL/GenBank/DDBJ databases">
        <authorList>
            <person name="Varghese N."/>
            <person name="Submissions S."/>
        </authorList>
    </citation>
    <scope>NUCLEOTIDE SEQUENCE [LARGE SCALE GENOMIC DNA]</scope>
    <source>
        <strain evidence="3">DSM 4725</strain>
    </source>
</reference>
<dbReference type="RefSeq" id="WP_097194955.1">
    <property type="nucleotide sequence ID" value="NZ_OBQI01000003.1"/>
</dbReference>
<dbReference type="OrthoDB" id="5511415at2"/>
<dbReference type="PANTHER" id="PTHR33164:SF99">
    <property type="entry name" value="MARR FAMILY REGULATORY PROTEIN"/>
    <property type="match status" value="1"/>
</dbReference>